<gene>
    <name evidence="2" type="primary">LOC106472040</name>
</gene>
<proteinExistence type="predicted"/>
<dbReference type="SUPFAM" id="SSF53850">
    <property type="entry name" value="Periplasmic binding protein-like II"/>
    <property type="match status" value="1"/>
</dbReference>
<sequence length="138" mass="15641">MNVPERELPINTIPELLKRMEENEIMVGTIYGTVPYANFMSATKGNMQTIGKQIRKNEAETVVRTVEAGVIRAIEKSFAFVCPRASMEGSLANLGIRNYHFGEEQFYNMYYTFAVPNGSPINEAFGKMYVVTNILFRI</sequence>
<accession>A0ABM1BT28</accession>
<dbReference type="RefSeq" id="XP_013788123.1">
    <property type="nucleotide sequence ID" value="XM_013932669.1"/>
</dbReference>
<dbReference type="Gene3D" id="3.40.190.10">
    <property type="entry name" value="Periplasmic binding protein-like II"/>
    <property type="match status" value="2"/>
</dbReference>
<dbReference type="Proteomes" id="UP000694941">
    <property type="component" value="Unplaced"/>
</dbReference>
<protein>
    <submittedName>
        <fullName evidence="2">Uncharacterized protein LOC106472040</fullName>
    </submittedName>
</protein>
<name>A0ABM1BT28_LIMPO</name>
<organism evidence="1 2">
    <name type="scientific">Limulus polyphemus</name>
    <name type="common">Atlantic horseshoe crab</name>
    <dbReference type="NCBI Taxonomy" id="6850"/>
    <lineage>
        <taxon>Eukaryota</taxon>
        <taxon>Metazoa</taxon>
        <taxon>Ecdysozoa</taxon>
        <taxon>Arthropoda</taxon>
        <taxon>Chelicerata</taxon>
        <taxon>Merostomata</taxon>
        <taxon>Xiphosura</taxon>
        <taxon>Limulidae</taxon>
        <taxon>Limulus</taxon>
    </lineage>
</organism>
<evidence type="ECO:0000313" key="1">
    <source>
        <dbReference type="Proteomes" id="UP000694941"/>
    </source>
</evidence>
<keyword evidence="1" id="KW-1185">Reference proteome</keyword>
<reference evidence="2" key="1">
    <citation type="submission" date="2025-08" db="UniProtKB">
        <authorList>
            <consortium name="RefSeq"/>
        </authorList>
    </citation>
    <scope>IDENTIFICATION</scope>
    <source>
        <tissue evidence="2">Muscle</tissue>
    </source>
</reference>
<evidence type="ECO:0000313" key="2">
    <source>
        <dbReference type="RefSeq" id="XP_013788123.1"/>
    </source>
</evidence>
<dbReference type="GeneID" id="106472040"/>